<dbReference type="PANTHER" id="PTHR34606">
    <property type="entry name" value="BON DOMAIN-CONTAINING PROTEIN"/>
    <property type="match status" value="1"/>
</dbReference>
<proteinExistence type="predicted"/>
<dbReference type="AlphaFoldDB" id="A0A6G8IJY5"/>
<organism evidence="3 4">
    <name type="scientific">Hydrogenophaga crocea</name>
    <dbReference type="NCBI Taxonomy" id="2716225"/>
    <lineage>
        <taxon>Bacteria</taxon>
        <taxon>Pseudomonadati</taxon>
        <taxon>Pseudomonadota</taxon>
        <taxon>Betaproteobacteria</taxon>
        <taxon>Burkholderiales</taxon>
        <taxon>Comamonadaceae</taxon>
        <taxon>Hydrogenophaga</taxon>
    </lineage>
</organism>
<dbReference type="RefSeq" id="WP_166228307.1">
    <property type="nucleotide sequence ID" value="NZ_CP049989.1"/>
</dbReference>
<reference evidence="3 4" key="1">
    <citation type="submission" date="2020-03" db="EMBL/GenBank/DDBJ databases">
        <title>Hydrogenophaga sp. nov. isolated from cyanobacterial mat.</title>
        <authorList>
            <person name="Thorat V."/>
            <person name="Kirdat K."/>
            <person name="Tiwarekar B."/>
            <person name="Costa E.D."/>
            <person name="Yadav A."/>
        </authorList>
    </citation>
    <scope>NUCLEOTIDE SEQUENCE [LARGE SCALE GENOMIC DNA]</scope>
    <source>
        <strain evidence="3 4">BA0156</strain>
    </source>
</reference>
<dbReference type="InterPro" id="IPR014004">
    <property type="entry name" value="Transpt-assoc_nodulatn_dom_bac"/>
</dbReference>
<name>A0A6G8IJY5_9BURK</name>
<dbReference type="InterPro" id="IPR051686">
    <property type="entry name" value="Lipoprotein_DolP"/>
</dbReference>
<dbReference type="Pfam" id="PF04972">
    <property type="entry name" value="BON"/>
    <property type="match status" value="2"/>
</dbReference>
<dbReference type="EMBL" id="CP049989">
    <property type="protein sequence ID" value="QIM53338.1"/>
    <property type="molecule type" value="Genomic_DNA"/>
</dbReference>
<dbReference type="PROSITE" id="PS50914">
    <property type="entry name" value="BON"/>
    <property type="match status" value="2"/>
</dbReference>
<evidence type="ECO:0000256" key="1">
    <source>
        <dbReference type="SAM" id="MobiDB-lite"/>
    </source>
</evidence>
<gene>
    <name evidence="3" type="ORF">G9Q37_14835</name>
</gene>
<dbReference type="Gene3D" id="3.30.1340.30">
    <property type="match status" value="2"/>
</dbReference>
<feature type="region of interest" description="Disordered" evidence="1">
    <location>
        <begin position="201"/>
        <end position="228"/>
    </location>
</feature>
<dbReference type="KEGG" id="hcz:G9Q37_14835"/>
<protein>
    <submittedName>
        <fullName evidence="3">BON domain-containing protein</fullName>
    </submittedName>
</protein>
<feature type="compositionally biased region" description="Low complexity" evidence="1">
    <location>
        <begin position="203"/>
        <end position="212"/>
    </location>
</feature>
<evidence type="ECO:0000313" key="4">
    <source>
        <dbReference type="Proteomes" id="UP000503162"/>
    </source>
</evidence>
<feature type="domain" description="BON" evidence="2">
    <location>
        <begin position="128"/>
        <end position="195"/>
    </location>
</feature>
<keyword evidence="4" id="KW-1185">Reference proteome</keyword>
<dbReference type="Proteomes" id="UP000503162">
    <property type="component" value="Chromosome"/>
</dbReference>
<evidence type="ECO:0000313" key="3">
    <source>
        <dbReference type="EMBL" id="QIM53338.1"/>
    </source>
</evidence>
<dbReference type="InterPro" id="IPR007055">
    <property type="entry name" value="BON_dom"/>
</dbReference>
<dbReference type="SMART" id="SM00749">
    <property type="entry name" value="BON"/>
    <property type="match status" value="2"/>
</dbReference>
<feature type="domain" description="BON" evidence="2">
    <location>
        <begin position="52"/>
        <end position="119"/>
    </location>
</feature>
<sequence length="228" mass="23937">MNLKRLPRIGTTLLATVALSTLMSACAPLVIGGAAVGTLMAVDRRSSGAQVDDQAIELRAANRLRDTLGGRANVSVNSYNRQVLLTGEVNSEATRAEAEKIVAGVDNVRSIVNELKVMNSPGLSQRTSDSLITGRVKAGFVDARDLPVTNIKVTTANGVVYLMGRVTQKEADRATEVARNTDGVQRVVRIFEVLSEEELQRLAPAPAAQPGTSGTGGGTGSGTEAPRQ</sequence>
<accession>A0A6G8IJY5</accession>
<dbReference type="PROSITE" id="PS51257">
    <property type="entry name" value="PROKAR_LIPOPROTEIN"/>
    <property type="match status" value="1"/>
</dbReference>
<dbReference type="PANTHER" id="PTHR34606:SF15">
    <property type="entry name" value="BON DOMAIN-CONTAINING PROTEIN"/>
    <property type="match status" value="1"/>
</dbReference>
<evidence type="ECO:0000259" key="2">
    <source>
        <dbReference type="PROSITE" id="PS50914"/>
    </source>
</evidence>